<reference evidence="1" key="1">
    <citation type="submission" date="2023-03" db="EMBL/GenBank/DDBJ databases">
        <title>Chromosome-level genomes of two armyworms, Mythimna separata and Mythimna loreyi, provide insights into the biosynthesis and reception of sex pheromones.</title>
        <authorList>
            <person name="Zhao H."/>
        </authorList>
    </citation>
    <scope>NUCLEOTIDE SEQUENCE</scope>
    <source>
        <strain evidence="1">BeijingLab</strain>
    </source>
</reference>
<sequence length="317" mass="35752">MVYYSFLLLTCVCCVMSVQVRQITEPLFLGEGPHWDHRKQALYFVTLGQFNNNMIHKYVLATGVHTMTRIQGRIGFIVPVQGTCDQFLLGVDRQFQVVRWNGQNGSPATVLRIIGEVDRNVLGTSINDGKVDPRGRVFAGTISPGIYPVFIMNQGSLYRLNRSNITKVQDRITVSNGLAWDLRRKAMYYVDSWEWKIRRYDYDVKTGAISNLTYIFDFKKNNVEGFPDGMTIDKNGNLWVACFEGGKVIKVNPRTGDMLQEVPIPAKQVTSVTFGGPNFDILFVTSANFYFRGPQDGATFMVTGLGVKGLPNRSFKL</sequence>
<accession>A0ACC2QTW6</accession>
<gene>
    <name evidence="1" type="ORF">PYW08_003476</name>
</gene>
<proteinExistence type="predicted"/>
<evidence type="ECO:0000313" key="1">
    <source>
        <dbReference type="EMBL" id="KAJ8723564.1"/>
    </source>
</evidence>
<evidence type="ECO:0000313" key="2">
    <source>
        <dbReference type="Proteomes" id="UP001231649"/>
    </source>
</evidence>
<organism evidence="1 2">
    <name type="scientific">Mythimna loreyi</name>
    <dbReference type="NCBI Taxonomy" id="667449"/>
    <lineage>
        <taxon>Eukaryota</taxon>
        <taxon>Metazoa</taxon>
        <taxon>Ecdysozoa</taxon>
        <taxon>Arthropoda</taxon>
        <taxon>Hexapoda</taxon>
        <taxon>Insecta</taxon>
        <taxon>Pterygota</taxon>
        <taxon>Neoptera</taxon>
        <taxon>Endopterygota</taxon>
        <taxon>Lepidoptera</taxon>
        <taxon>Glossata</taxon>
        <taxon>Ditrysia</taxon>
        <taxon>Noctuoidea</taxon>
        <taxon>Noctuidae</taxon>
        <taxon>Noctuinae</taxon>
        <taxon>Hadenini</taxon>
        <taxon>Mythimna</taxon>
    </lineage>
</organism>
<protein>
    <submittedName>
        <fullName evidence="1">Uncharacterized protein</fullName>
    </submittedName>
</protein>
<name>A0ACC2QTW6_9NEOP</name>
<keyword evidence="2" id="KW-1185">Reference proteome</keyword>
<dbReference type="EMBL" id="CM056790">
    <property type="protein sequence ID" value="KAJ8723564.1"/>
    <property type="molecule type" value="Genomic_DNA"/>
</dbReference>
<comment type="caution">
    <text evidence="1">The sequence shown here is derived from an EMBL/GenBank/DDBJ whole genome shotgun (WGS) entry which is preliminary data.</text>
</comment>
<dbReference type="Proteomes" id="UP001231649">
    <property type="component" value="Chromosome 14"/>
</dbReference>